<evidence type="ECO:0000313" key="2">
    <source>
        <dbReference type="EMBL" id="KAF2612754.1"/>
    </source>
</evidence>
<name>A0A8S9JB31_BRACR</name>
<evidence type="ECO:0000313" key="1">
    <source>
        <dbReference type="EMBL" id="KAF2579650.1"/>
    </source>
</evidence>
<protein>
    <submittedName>
        <fullName evidence="1">Uncharacterized protein</fullName>
    </submittedName>
</protein>
<dbReference type="EMBL" id="QGKY02000089">
    <property type="protein sequence ID" value="KAF2612754.1"/>
    <property type="molecule type" value="Genomic_DNA"/>
</dbReference>
<accession>A0A8S9JB31</accession>
<gene>
    <name evidence="1" type="ORF">F2Q68_00002708</name>
    <name evidence="2" type="ORF">F2Q70_00009702</name>
</gene>
<evidence type="ECO:0000313" key="3">
    <source>
        <dbReference type="Proteomes" id="UP000712281"/>
    </source>
</evidence>
<sequence length="130" mass="14046">MEKEVFGVGGFFFRNGGSQLSFLSGPGPLHLRCESRRIRLVSDLLGGGSRSTCGGFVEADVWWPWDASRVASLTVTGAVSCAGLGLPGLELPRLSDLNVTGSNRRKRQSFLVFIPTTLHSYSHSCSDLSR</sequence>
<comment type="caution">
    <text evidence="1">The sequence shown here is derived from an EMBL/GenBank/DDBJ whole genome shotgun (WGS) entry which is preliminary data.</text>
</comment>
<dbReference type="Proteomes" id="UP000712281">
    <property type="component" value="Unassembled WGS sequence"/>
</dbReference>
<reference evidence="1" key="1">
    <citation type="submission" date="2019-12" db="EMBL/GenBank/DDBJ databases">
        <title>Genome sequencing and annotation of Brassica cretica.</title>
        <authorList>
            <person name="Studholme D.J."/>
            <person name="Sarris P.F."/>
        </authorList>
    </citation>
    <scope>NUCLEOTIDE SEQUENCE</scope>
    <source>
        <strain evidence="1">PFS-001/15</strain>
        <strain evidence="2">PFS-102/07</strain>
        <tissue evidence="1">Leaf</tissue>
    </source>
</reference>
<dbReference type="AlphaFoldDB" id="A0A8S9JB31"/>
<organism evidence="1 3">
    <name type="scientific">Brassica cretica</name>
    <name type="common">Mustard</name>
    <dbReference type="NCBI Taxonomy" id="69181"/>
    <lineage>
        <taxon>Eukaryota</taxon>
        <taxon>Viridiplantae</taxon>
        <taxon>Streptophyta</taxon>
        <taxon>Embryophyta</taxon>
        <taxon>Tracheophyta</taxon>
        <taxon>Spermatophyta</taxon>
        <taxon>Magnoliopsida</taxon>
        <taxon>eudicotyledons</taxon>
        <taxon>Gunneridae</taxon>
        <taxon>Pentapetalae</taxon>
        <taxon>rosids</taxon>
        <taxon>malvids</taxon>
        <taxon>Brassicales</taxon>
        <taxon>Brassicaceae</taxon>
        <taxon>Brassiceae</taxon>
        <taxon>Brassica</taxon>
    </lineage>
</organism>
<proteinExistence type="predicted"/>
<dbReference type="EMBL" id="QGKW02001660">
    <property type="protein sequence ID" value="KAF2579650.1"/>
    <property type="molecule type" value="Genomic_DNA"/>
</dbReference>